<proteinExistence type="predicted"/>
<dbReference type="Proteomes" id="UP000231962">
    <property type="component" value="Unassembled WGS sequence"/>
</dbReference>
<dbReference type="Pfam" id="PF01882">
    <property type="entry name" value="DUF58"/>
    <property type="match status" value="1"/>
</dbReference>
<gene>
    <name evidence="2" type="ORF">CH360_04185</name>
    <name evidence="3" type="ORF">CH373_07325</name>
</gene>
<dbReference type="OrthoDB" id="9776116at2"/>
<evidence type="ECO:0000313" key="3">
    <source>
        <dbReference type="EMBL" id="PJZ73935.1"/>
    </source>
</evidence>
<name>A0A2M9ZPK3_9LEPT</name>
<evidence type="ECO:0000259" key="1">
    <source>
        <dbReference type="Pfam" id="PF01882"/>
    </source>
</evidence>
<dbReference type="EMBL" id="NPDZ01000003">
    <property type="protein sequence ID" value="PJZ73935.1"/>
    <property type="molecule type" value="Genomic_DNA"/>
</dbReference>
<dbReference type="RefSeq" id="WP_100712732.1">
    <property type="nucleotide sequence ID" value="NZ_NPDY01000002.1"/>
</dbReference>
<dbReference type="Proteomes" id="UP000231990">
    <property type="component" value="Unassembled WGS sequence"/>
</dbReference>
<evidence type="ECO:0000313" key="5">
    <source>
        <dbReference type="Proteomes" id="UP000231990"/>
    </source>
</evidence>
<dbReference type="PANTHER" id="PTHR33608">
    <property type="entry name" value="BLL2464 PROTEIN"/>
    <property type="match status" value="1"/>
</dbReference>
<feature type="domain" description="DUF58" evidence="1">
    <location>
        <begin position="42"/>
        <end position="247"/>
    </location>
</feature>
<dbReference type="EMBL" id="NPDY01000002">
    <property type="protein sequence ID" value="PJZ70726.1"/>
    <property type="molecule type" value="Genomic_DNA"/>
</dbReference>
<reference evidence="4 5" key="1">
    <citation type="submission" date="2017-07" db="EMBL/GenBank/DDBJ databases">
        <title>Leptospira spp. isolated from tropical soils.</title>
        <authorList>
            <person name="Thibeaux R."/>
            <person name="Iraola G."/>
            <person name="Ferres I."/>
            <person name="Bierque E."/>
            <person name="Girault D."/>
            <person name="Soupe-Gilbert M.-E."/>
            <person name="Picardeau M."/>
            <person name="Goarant C."/>
        </authorList>
    </citation>
    <scope>NUCLEOTIDE SEQUENCE [LARGE SCALE GENOMIC DNA]</scope>
    <source>
        <strain evidence="3 5">FH1-B-B1</strain>
        <strain evidence="2 4">FH1-B-C1</strain>
    </source>
</reference>
<accession>A0A2M9ZPK3</accession>
<evidence type="ECO:0000313" key="2">
    <source>
        <dbReference type="EMBL" id="PJZ70726.1"/>
    </source>
</evidence>
<evidence type="ECO:0000313" key="4">
    <source>
        <dbReference type="Proteomes" id="UP000231962"/>
    </source>
</evidence>
<dbReference type="InterPro" id="IPR002881">
    <property type="entry name" value="DUF58"/>
</dbReference>
<organism evidence="3 5">
    <name type="scientific">Leptospira perolatii</name>
    <dbReference type="NCBI Taxonomy" id="2023191"/>
    <lineage>
        <taxon>Bacteria</taxon>
        <taxon>Pseudomonadati</taxon>
        <taxon>Spirochaetota</taxon>
        <taxon>Spirochaetia</taxon>
        <taxon>Leptospirales</taxon>
        <taxon>Leptospiraceae</taxon>
        <taxon>Leptospira</taxon>
    </lineage>
</organism>
<dbReference type="PANTHER" id="PTHR33608:SF6">
    <property type="entry name" value="BLL2464 PROTEIN"/>
    <property type="match status" value="1"/>
</dbReference>
<sequence>MLRKEYQNLIRLLEFKEKGFSVREKQGWATSTKKGRGLDFKDVRPYTVGDDTRLIDWNVTSRLGELHVREFYEEKERLGIFFLDVSESMDWGSGKWKKSENAFQVLALLVLLYVRNGNPAKILLYSDELEYETGFLRTVPEALPALEKVRMFSHSGKKTNPELPFSILKNRVRRYTDTYILSDFIGTRSLKKLSILRKVHNLHAIRFIDPLEEGAPKWLFSFFLTSDPEIGKTHLEPSAQVNARRNLENLFKDRILDLEGSEDDPSKIFAYWRKTR</sequence>
<comment type="caution">
    <text evidence="3">The sequence shown here is derived from an EMBL/GenBank/DDBJ whole genome shotgun (WGS) entry which is preliminary data.</text>
</comment>
<dbReference type="InterPro" id="IPR036465">
    <property type="entry name" value="vWFA_dom_sf"/>
</dbReference>
<dbReference type="SUPFAM" id="SSF53300">
    <property type="entry name" value="vWA-like"/>
    <property type="match status" value="1"/>
</dbReference>
<protein>
    <submittedName>
        <fullName evidence="3">DUF58 domain-containing protein</fullName>
    </submittedName>
</protein>
<dbReference type="AlphaFoldDB" id="A0A2M9ZPK3"/>
<keyword evidence="4" id="KW-1185">Reference proteome</keyword>